<proteinExistence type="predicted"/>
<evidence type="ECO:0000256" key="1">
    <source>
        <dbReference type="SAM" id="Coils"/>
    </source>
</evidence>
<reference evidence="4" key="2">
    <citation type="submission" date="2023-03" db="EMBL/GenBank/DDBJ databases">
        <authorList>
            <person name="Inwood S.N."/>
            <person name="Skelly J.G."/>
            <person name="Guhlin J."/>
            <person name="Harrop T.W.R."/>
            <person name="Goldson S.G."/>
            <person name="Dearden P.K."/>
        </authorList>
    </citation>
    <scope>NUCLEOTIDE SEQUENCE</scope>
    <source>
        <strain evidence="4">Lincoln</strain>
        <tissue evidence="4">Whole body</tissue>
    </source>
</reference>
<keyword evidence="5" id="KW-1185">Reference proteome</keyword>
<dbReference type="EMBL" id="JAQQBR010000001">
    <property type="protein sequence ID" value="KAK0183069.1"/>
    <property type="molecule type" value="Genomic_DNA"/>
</dbReference>
<dbReference type="Proteomes" id="UP001168972">
    <property type="component" value="Unassembled WGS sequence"/>
</dbReference>
<reference evidence="4" key="1">
    <citation type="journal article" date="2023" name="bioRxiv">
        <title>Scaffold-level genome assemblies of two parasitoid biocontrol wasps reveal the parthenogenesis mechanism and an associated novel virus.</title>
        <authorList>
            <person name="Inwood S."/>
            <person name="Skelly J."/>
            <person name="Guhlin J."/>
            <person name="Harrop T."/>
            <person name="Goldson S."/>
            <person name="Dearden P."/>
        </authorList>
    </citation>
    <scope>NUCLEOTIDE SEQUENCE</scope>
    <source>
        <strain evidence="4">Lincoln</strain>
        <tissue evidence="4">Whole body</tissue>
    </source>
</reference>
<feature type="coiled-coil region" evidence="1">
    <location>
        <begin position="199"/>
        <end position="363"/>
    </location>
</feature>
<feature type="region of interest" description="Disordered" evidence="2">
    <location>
        <begin position="724"/>
        <end position="747"/>
    </location>
</feature>
<protein>
    <submittedName>
        <fullName evidence="4">Uncharacterized protein</fullName>
    </submittedName>
</protein>
<sequence length="1300" mass="147624">MSEKQLNSCDIISESVILRHIFLESLASSPTVVSSSSPINSLLSSPSDTNDVSIGTCIKYLRSRVPQALSNDILDELENRLKKDAPNGRINWKMFKPIAQNWIASINNTNDNNYQDGNNNLDKSTDDDTTSNPDGGKVESTPNISDDSSKSSELVEWSIISKNRTDNDTTNEYENTNNVLIKSPEQADSATGLEFRLRVRRLNEDNAWLRDELERTEELAAGYQTKFFSLRQRLEQTNEKRIQLERENEVQKEMINKMEEEEKRYLNALKKAEKECKLYAEKLEMNRQMMKNLNGKIDKMKNDKKNILNQLTTCRKKLSEKELLCDTLQDKYDELMEQNANLEEYYEKTVRNLQERSDDLKSENFKLYSRISSGHPSVELNMSSSMIHLNSSSESLPNDEHRVPFQNSLFEELKASGFSFEETQSHAKIQQLKETLDWYNDEIFNAIEKLDTIIKQLGREPEPEDRRRLSDASESQTRYILILLDKITLISEAVKEIIEKPSTNDMSIQVSAEPQKHRGLREFNILTFEDGLNTPIVRKNPAAGDSFNVYFTIGPALIPKPDLETLPKSIYTSTEKLNRRRWGRKFNSITVGTLSGDEPINNNSSPSSHSNTQLETKIILRSAMNIGDNNLGVNDATLPKFHTETNIGENSYCESFSECLSLSPIRGMPNMSEKTVPKRKKSVYLRTDEIEKAFNTPHIMTERIVSSTPAPDDNSDTSSQQIFTSTEYRTERNCSESSDSFSTPKLHPSIEEDISNDDISAFNKQSFSIAPPKLNLSIENDMKNLNITYPIQQDSMSLVCINDAKIGIGKSNIEISTNTHNDRDEVLESCSPLSCIDNINNNFNGDSYTKNSSKPIDVTQTVQPIANFTSQQVSDDCDERDARKQRSVESVTIVMSSGDDSSDLSDSDATANCVTTSGNKCNEKQESIENKCILDAVQSNTNDSIHAVSISFEKNWPTSTTDFNNEILTNKHEIVSAMKRSRSESECLGGYSREGHRCICAIQTPKTNSNNEEYQLMVFPSLPDIRLKKAGIANLPDSDDLEANNLAEDELARKFTAFSLGLCADRLTLLRRKALCIRQRDQTEYNFVGEISKMQQSIQTAKRRASIATIFRSIPTGHDSVKDGVRQRNSVSGRVTLRRPSFSTDFQRWEVEKLNRTESSNSIGELHEIFEQAESRRASREENNNIMRFPINVCEREESDPKALEMQHSYDGDEVDVGLATDQESQPASRRISRLILGSGNYIISWRLMLWCILISFFIGFYVKHAVSSVSCIKTPFKWWSIEEIVDRHLKVRNTAHRPV</sequence>
<evidence type="ECO:0000313" key="5">
    <source>
        <dbReference type="Proteomes" id="UP001168972"/>
    </source>
</evidence>
<keyword evidence="1" id="KW-0175">Coiled coil</keyword>
<keyword evidence="3" id="KW-0472">Membrane</keyword>
<feature type="region of interest" description="Disordered" evidence="2">
    <location>
        <begin position="113"/>
        <end position="150"/>
    </location>
</feature>
<name>A0AA39L2W3_MICHY</name>
<feature type="compositionally biased region" description="Low complexity" evidence="2">
    <location>
        <begin position="113"/>
        <end position="122"/>
    </location>
</feature>
<evidence type="ECO:0000256" key="2">
    <source>
        <dbReference type="SAM" id="MobiDB-lite"/>
    </source>
</evidence>
<evidence type="ECO:0000256" key="3">
    <source>
        <dbReference type="SAM" id="Phobius"/>
    </source>
</evidence>
<dbReference type="Gene3D" id="1.10.287.1490">
    <property type="match status" value="1"/>
</dbReference>
<accession>A0AA39L2W3</accession>
<comment type="caution">
    <text evidence="4">The sequence shown here is derived from an EMBL/GenBank/DDBJ whole genome shotgun (WGS) entry which is preliminary data.</text>
</comment>
<keyword evidence="3" id="KW-0812">Transmembrane</keyword>
<organism evidence="4 5">
    <name type="scientific">Microctonus hyperodae</name>
    <name type="common">Parasitoid wasp</name>
    <dbReference type="NCBI Taxonomy" id="165561"/>
    <lineage>
        <taxon>Eukaryota</taxon>
        <taxon>Metazoa</taxon>
        <taxon>Ecdysozoa</taxon>
        <taxon>Arthropoda</taxon>
        <taxon>Hexapoda</taxon>
        <taxon>Insecta</taxon>
        <taxon>Pterygota</taxon>
        <taxon>Neoptera</taxon>
        <taxon>Endopterygota</taxon>
        <taxon>Hymenoptera</taxon>
        <taxon>Apocrita</taxon>
        <taxon>Ichneumonoidea</taxon>
        <taxon>Braconidae</taxon>
        <taxon>Euphorinae</taxon>
        <taxon>Microctonus</taxon>
    </lineage>
</organism>
<feature type="transmembrane region" description="Helical" evidence="3">
    <location>
        <begin position="1244"/>
        <end position="1263"/>
    </location>
</feature>
<gene>
    <name evidence="4" type="ORF">PV327_001142</name>
</gene>
<keyword evidence="3" id="KW-1133">Transmembrane helix</keyword>
<evidence type="ECO:0000313" key="4">
    <source>
        <dbReference type="EMBL" id="KAK0183069.1"/>
    </source>
</evidence>